<dbReference type="InterPro" id="IPR002543">
    <property type="entry name" value="FtsK_dom"/>
</dbReference>
<evidence type="ECO:0000256" key="4">
    <source>
        <dbReference type="ARBA" id="ARBA00022618"/>
    </source>
</evidence>
<dbReference type="CDD" id="cd01127">
    <property type="entry name" value="TrwB_TraG_TraD_VirD4"/>
    <property type="match status" value="1"/>
</dbReference>
<name>A0A537LRN0_9BACT</name>
<feature type="transmembrane region" description="Helical" evidence="16">
    <location>
        <begin position="81"/>
        <end position="98"/>
    </location>
</feature>
<dbReference type="InterPro" id="IPR025194">
    <property type="entry name" value="RodZ-like_C"/>
</dbReference>
<accession>A0A537LRN0</accession>
<dbReference type="Pfam" id="PF17854">
    <property type="entry name" value="FtsK_alpha"/>
    <property type="match status" value="1"/>
</dbReference>
<protein>
    <submittedName>
        <fullName evidence="18">DUF4115 domain-containing protein</fullName>
    </submittedName>
</protein>
<feature type="compositionally biased region" description="Pro residues" evidence="15">
    <location>
        <begin position="1035"/>
        <end position="1047"/>
    </location>
</feature>
<dbReference type="AlphaFoldDB" id="A0A537LRN0"/>
<dbReference type="GO" id="GO:0003677">
    <property type="term" value="F:DNA binding"/>
    <property type="evidence" value="ECO:0007669"/>
    <property type="project" value="UniProtKB-KW"/>
</dbReference>
<dbReference type="PROSITE" id="PS50901">
    <property type="entry name" value="FTSK"/>
    <property type="match status" value="1"/>
</dbReference>
<feature type="region of interest" description="Disordered" evidence="15">
    <location>
        <begin position="270"/>
        <end position="348"/>
    </location>
</feature>
<dbReference type="EMBL" id="VBAM01000286">
    <property type="protein sequence ID" value="TMJ10679.1"/>
    <property type="molecule type" value="Genomic_DNA"/>
</dbReference>
<keyword evidence="9 16" id="KW-1133">Transmembrane helix</keyword>
<keyword evidence="10" id="KW-0238">DNA-binding</keyword>
<dbReference type="GO" id="GO:0005886">
    <property type="term" value="C:plasma membrane"/>
    <property type="evidence" value="ECO:0007669"/>
    <property type="project" value="UniProtKB-SubCell"/>
</dbReference>
<evidence type="ECO:0000256" key="8">
    <source>
        <dbReference type="ARBA" id="ARBA00022840"/>
    </source>
</evidence>
<feature type="compositionally biased region" description="Low complexity" evidence="15">
    <location>
        <begin position="1024"/>
        <end position="1034"/>
    </location>
</feature>
<evidence type="ECO:0000256" key="1">
    <source>
        <dbReference type="ARBA" id="ARBA00004651"/>
    </source>
</evidence>
<dbReference type="Gene3D" id="3.30.980.40">
    <property type="match status" value="1"/>
</dbReference>
<dbReference type="Pfam" id="PF13491">
    <property type="entry name" value="FtsK_4TM"/>
    <property type="match status" value="1"/>
</dbReference>
<reference evidence="18 19" key="1">
    <citation type="journal article" date="2019" name="Nat. Microbiol.">
        <title>Mediterranean grassland soil C-N compound turnover is dependent on rainfall and depth, and is mediated by genomically divergent microorganisms.</title>
        <authorList>
            <person name="Diamond S."/>
            <person name="Andeer P.F."/>
            <person name="Li Z."/>
            <person name="Crits-Christoph A."/>
            <person name="Burstein D."/>
            <person name="Anantharaman K."/>
            <person name="Lane K.R."/>
            <person name="Thomas B.C."/>
            <person name="Pan C."/>
            <person name="Northen T.R."/>
            <person name="Banfield J.F."/>
        </authorList>
    </citation>
    <scope>NUCLEOTIDE SEQUENCE [LARGE SCALE GENOMIC DNA]</scope>
    <source>
        <strain evidence="18">NP_5</strain>
    </source>
</reference>
<comment type="similarity">
    <text evidence="2">Belongs to the FtsK/SpoIIIE/SftA family.</text>
</comment>
<evidence type="ECO:0000256" key="3">
    <source>
        <dbReference type="ARBA" id="ARBA00022475"/>
    </source>
</evidence>
<dbReference type="PANTHER" id="PTHR22683:SF41">
    <property type="entry name" value="DNA TRANSLOCASE FTSK"/>
    <property type="match status" value="1"/>
</dbReference>
<feature type="region of interest" description="Disordered" evidence="15">
    <location>
        <begin position="767"/>
        <end position="846"/>
    </location>
</feature>
<gene>
    <name evidence="18" type="ORF">E6H02_07785</name>
</gene>
<organism evidence="18 19">
    <name type="scientific">Candidatus Segetimicrobium genomatis</name>
    <dbReference type="NCBI Taxonomy" id="2569760"/>
    <lineage>
        <taxon>Bacteria</taxon>
        <taxon>Bacillati</taxon>
        <taxon>Candidatus Sysuimicrobiota</taxon>
        <taxon>Candidatus Sysuimicrobiia</taxon>
        <taxon>Candidatus Sysuimicrobiales</taxon>
        <taxon>Candidatus Segetimicrobiaceae</taxon>
        <taxon>Candidatus Segetimicrobium</taxon>
    </lineage>
</organism>
<dbReference type="InterPro" id="IPR003593">
    <property type="entry name" value="AAA+_ATPase"/>
</dbReference>
<evidence type="ECO:0000256" key="6">
    <source>
        <dbReference type="ARBA" id="ARBA00022741"/>
    </source>
</evidence>
<evidence type="ECO:0000256" key="5">
    <source>
        <dbReference type="ARBA" id="ARBA00022692"/>
    </source>
</evidence>
<evidence type="ECO:0000256" key="11">
    <source>
        <dbReference type="ARBA" id="ARBA00023136"/>
    </source>
</evidence>
<evidence type="ECO:0000256" key="10">
    <source>
        <dbReference type="ARBA" id="ARBA00023125"/>
    </source>
</evidence>
<dbReference type="GO" id="GO:0051301">
    <property type="term" value="P:cell division"/>
    <property type="evidence" value="ECO:0007669"/>
    <property type="project" value="UniProtKB-KW"/>
</dbReference>
<feature type="transmembrane region" description="Helical" evidence="16">
    <location>
        <begin position="51"/>
        <end position="69"/>
    </location>
</feature>
<keyword evidence="8 14" id="KW-0067">ATP-binding</keyword>
<dbReference type="InterPro" id="IPR050206">
    <property type="entry name" value="FtsK/SpoIIIE/SftA"/>
</dbReference>
<dbReference type="PANTHER" id="PTHR22683">
    <property type="entry name" value="SPORULATION PROTEIN RELATED"/>
    <property type="match status" value="1"/>
</dbReference>
<evidence type="ECO:0000256" key="16">
    <source>
        <dbReference type="SAM" id="Phobius"/>
    </source>
</evidence>
<dbReference type="InterPro" id="IPR010982">
    <property type="entry name" value="Lambda_DNA-bd_dom_sf"/>
</dbReference>
<dbReference type="Proteomes" id="UP000320393">
    <property type="component" value="Unassembled WGS sequence"/>
</dbReference>
<evidence type="ECO:0000256" key="12">
    <source>
        <dbReference type="ARBA" id="ARBA00023306"/>
    </source>
</evidence>
<dbReference type="Gene3D" id="1.10.260.40">
    <property type="entry name" value="lambda repressor-like DNA-binding domains"/>
    <property type="match status" value="1"/>
</dbReference>
<dbReference type="InterPro" id="IPR001387">
    <property type="entry name" value="Cro/C1-type_HTH"/>
</dbReference>
<keyword evidence="7" id="KW-0159">Chromosome partition</keyword>
<comment type="caution">
    <text evidence="18">The sequence shown here is derived from an EMBL/GenBank/DDBJ whole genome shotgun (WGS) entry which is preliminary data.</text>
</comment>
<dbReference type="SUPFAM" id="SSF52540">
    <property type="entry name" value="P-loop containing nucleoside triphosphate hydrolases"/>
    <property type="match status" value="1"/>
</dbReference>
<dbReference type="SMART" id="SM00382">
    <property type="entry name" value="AAA"/>
    <property type="match status" value="1"/>
</dbReference>
<evidence type="ECO:0000256" key="7">
    <source>
        <dbReference type="ARBA" id="ARBA00022829"/>
    </source>
</evidence>
<keyword evidence="3" id="KW-1003">Cell membrane</keyword>
<feature type="transmembrane region" description="Helical" evidence="16">
    <location>
        <begin position="955"/>
        <end position="975"/>
    </location>
</feature>
<keyword evidence="11 16" id="KW-0472">Membrane</keyword>
<keyword evidence="4" id="KW-0132">Cell division</keyword>
<comment type="subunit">
    <text evidence="13">Homohexamer. Forms a ring that surrounds DNA.</text>
</comment>
<dbReference type="Pfam" id="PF01580">
    <property type="entry name" value="FtsK_SpoIIIE"/>
    <property type="match status" value="1"/>
</dbReference>
<evidence type="ECO:0000256" key="15">
    <source>
        <dbReference type="SAM" id="MobiDB-lite"/>
    </source>
</evidence>
<feature type="binding site" evidence="14">
    <location>
        <begin position="502"/>
        <end position="509"/>
    </location>
    <ligand>
        <name>ATP</name>
        <dbReference type="ChEBI" id="CHEBI:30616"/>
    </ligand>
</feature>
<dbReference type="Pfam" id="PF13464">
    <property type="entry name" value="RodZ_C"/>
    <property type="match status" value="1"/>
</dbReference>
<keyword evidence="12" id="KW-0131">Cell cycle</keyword>
<evidence type="ECO:0000256" key="13">
    <source>
        <dbReference type="ARBA" id="ARBA00025923"/>
    </source>
</evidence>
<evidence type="ECO:0000256" key="14">
    <source>
        <dbReference type="PROSITE-ProRule" id="PRU00289"/>
    </source>
</evidence>
<evidence type="ECO:0000256" key="9">
    <source>
        <dbReference type="ARBA" id="ARBA00022989"/>
    </source>
</evidence>
<dbReference type="GO" id="GO:0005524">
    <property type="term" value="F:ATP binding"/>
    <property type="evidence" value="ECO:0007669"/>
    <property type="project" value="UniProtKB-UniRule"/>
</dbReference>
<feature type="transmembrane region" description="Helical" evidence="16">
    <location>
        <begin position="131"/>
        <end position="148"/>
    </location>
</feature>
<dbReference type="Pfam" id="PF13413">
    <property type="entry name" value="HTH_25"/>
    <property type="match status" value="1"/>
</dbReference>
<feature type="domain" description="FtsK" evidence="17">
    <location>
        <begin position="485"/>
        <end position="672"/>
    </location>
</feature>
<evidence type="ECO:0000313" key="19">
    <source>
        <dbReference type="Proteomes" id="UP000320393"/>
    </source>
</evidence>
<keyword evidence="5 16" id="KW-0812">Transmembrane</keyword>
<feature type="compositionally biased region" description="Basic residues" evidence="15">
    <location>
        <begin position="771"/>
        <end position="783"/>
    </location>
</feature>
<comment type="subcellular location">
    <subcellularLocation>
        <location evidence="1">Cell membrane</location>
        <topology evidence="1">Multi-pass membrane protein</topology>
    </subcellularLocation>
</comment>
<feature type="transmembrane region" description="Helical" evidence="16">
    <location>
        <begin position="12"/>
        <end position="31"/>
    </location>
</feature>
<dbReference type="GO" id="GO:0007059">
    <property type="term" value="P:chromosome segregation"/>
    <property type="evidence" value="ECO:0007669"/>
    <property type="project" value="UniProtKB-KW"/>
</dbReference>
<evidence type="ECO:0000313" key="18">
    <source>
        <dbReference type="EMBL" id="TMJ10679.1"/>
    </source>
</evidence>
<feature type="region of interest" description="Disordered" evidence="15">
    <location>
        <begin position="985"/>
        <end position="1054"/>
    </location>
</feature>
<dbReference type="InterPro" id="IPR025199">
    <property type="entry name" value="FtsK_4TM"/>
</dbReference>
<dbReference type="Gene3D" id="3.40.50.300">
    <property type="entry name" value="P-loop containing nucleotide triphosphate hydrolases"/>
    <property type="match status" value="1"/>
</dbReference>
<proteinExistence type="inferred from homology"/>
<dbReference type="SUPFAM" id="SSF47413">
    <property type="entry name" value="lambda repressor-like DNA-binding domains"/>
    <property type="match status" value="1"/>
</dbReference>
<dbReference type="InterPro" id="IPR041027">
    <property type="entry name" value="FtsK_alpha"/>
</dbReference>
<keyword evidence="6 14" id="KW-0547">Nucleotide-binding</keyword>
<evidence type="ECO:0000256" key="2">
    <source>
        <dbReference type="ARBA" id="ARBA00006474"/>
    </source>
</evidence>
<feature type="transmembrane region" description="Helical" evidence="16">
    <location>
        <begin position="169"/>
        <end position="190"/>
    </location>
</feature>
<dbReference type="InterPro" id="IPR027417">
    <property type="entry name" value="P-loop_NTPase"/>
</dbReference>
<dbReference type="CDD" id="cd00093">
    <property type="entry name" value="HTH_XRE"/>
    <property type="match status" value="1"/>
</dbReference>
<sequence length="1138" mass="119006">MARHRASRPNPAKVVGALLIALALLIGISIIPPQTARFPGLIAARLSQAVGRGLAPLPVLCLLVGLIFFVRESLRLSPRVYGLLAGYLAGLTILHFRYPPGREFAAAAGRAGGGYVGAVITSSLRRWVGEPGLWLVTAVGALAAVLLLSNRSLTEALRAGAQGIRSLGAALAAVGLQAAAAAGGAARTALLPLPGAIVRGASALALLAGAWVREARASLWPPKPSSRWRPPISDAAQFAAVPHGAAGSSAPAGLLLDSPPREFALEAVDVSGPSGRSHRPAPRLLPDVSAGRSLSDGDAEARAAEAWPARDPSPAEEVGSGPGEPGRASRRRRPLAAPEPLKFPPGQGYALPPLSLLDTEAAAKVRNGAEAPEEVARNLERTLASFGVDAKVVRWEIGPAVTRFELQPAPGVKVQRITSLQNDIALALAASSVRLEAPIPGKAAIGVELPNERPGLVHLGEILASPELQRSPSPLTVSIGKGTAGHPIVADLVAMPHLLIAGATGAGKSVALNSMIATLLFRATPEQVRFLMIDPKRVELTNYNGIPHLLSPVVTEPRETAIKLRWAIQEMESRYALFAGEGVRNIQSFNARHPDRTLAYIVIIIDELADLMMVAPKDFEEIICRLAQMTRAVGIHLVVATQRPSVDVITGLIKANIPSRIAFAVTSQVDSRTILDHPGAERLLGRGDMLFAPIGATRPMRVQGSYISDADSQRLVEFWRAQGRPEYVEELVQAGANAAAEDGERDDTLLADAAGLVVRAGYAQDADRLRAGRPPRRPTRGAGHRGPIAGIEPPRGPRGDRRSGASLPKRPCPRRDRAGCGSGGGLRGSARARDSQESPRPFKNLHDRWGMAPVGIGERLRNARQALGLSFEEIESTIRIRRVYLEALEREAFGDLPSPAYVRGFLRSYAACLGISPGDLLELYPSSDAAPSVPRDAAVEVRITPAVKFSRTRRLLTVLGIVVGLGILVVGYVLYGQIRQFAQTATPAPSPTAPSPRGVTPAAPAPGGTVEVTPSVPPPGGAPGTRTPGASSPLPASPPAQPAPAGPSPAGESAAGPIHAVVVASARSWVRVVADGATVFEGFLGEGEQRTWDAARSLTVKAGNAGALEVSVNGRSLGRFGSSGEVLERTLTAGSAAP</sequence>
<evidence type="ECO:0000259" key="17">
    <source>
        <dbReference type="PROSITE" id="PS50901"/>
    </source>
</evidence>